<dbReference type="Proteomes" id="UP000648239">
    <property type="component" value="Unassembled WGS sequence"/>
</dbReference>
<comment type="caution">
    <text evidence="2">The sequence shown here is derived from an EMBL/GenBank/DDBJ whole genome shotgun (WGS) entry which is preliminary data.</text>
</comment>
<gene>
    <name evidence="2" type="ORF">IFK94_10640</name>
</gene>
<feature type="chain" id="PRO_5035200932" evidence="1">
    <location>
        <begin position="26"/>
        <end position="340"/>
    </location>
</feature>
<dbReference type="EMBL" id="JACXWD010000035">
    <property type="protein sequence ID" value="MBD3868569.1"/>
    <property type="molecule type" value="Genomic_DNA"/>
</dbReference>
<keyword evidence="1" id="KW-0732">Signal</keyword>
<feature type="signal peptide" evidence="1">
    <location>
        <begin position="1"/>
        <end position="25"/>
    </location>
</feature>
<sequence>MKFKRMLGLWLGVALVILFTFTATAAPRGIDPDRIQARRTAGDALERYDDDDDDGHGGARACTETAKAVSKSCRDGAKSDRWLAVANCLNMVDEEDVEECREEAGEDLEEAMEECGDQHEARMEICEELGEDPYNPEIDPENFVDVIDNPWLPYLPGTTWVYEGETEDGLERIVVEVTGDTREIMGVECTVVRDRVYLDGELIEDTFDWYAQDVEGNVWYFGEITFELEDEEIVSLEGSWEGGRDGAWPGIVMPAAPAVGDYYRQEMLLGEAEDMGEVLAVDATVSVEFGDYDGCVQTRDFTPIEPDALEYKYYAWGVGFVLEEKPEEGIRIELIEMTTM</sequence>
<dbReference type="AlphaFoldDB" id="A0A8J6Y3H2"/>
<evidence type="ECO:0000313" key="2">
    <source>
        <dbReference type="EMBL" id="MBD3868569.1"/>
    </source>
</evidence>
<accession>A0A8J6Y3H2</accession>
<protein>
    <submittedName>
        <fullName evidence="2">Uncharacterized protein</fullName>
    </submittedName>
</protein>
<organism evidence="2 3">
    <name type="scientific">Candidatus Polarisedimenticola svalbardensis</name>
    <dbReference type="NCBI Taxonomy" id="2886004"/>
    <lineage>
        <taxon>Bacteria</taxon>
        <taxon>Pseudomonadati</taxon>
        <taxon>Acidobacteriota</taxon>
        <taxon>Candidatus Polarisedimenticolia</taxon>
        <taxon>Candidatus Polarisedimenticolales</taxon>
        <taxon>Candidatus Polarisedimenticolaceae</taxon>
        <taxon>Candidatus Polarisedimenticola</taxon>
    </lineage>
</organism>
<evidence type="ECO:0000256" key="1">
    <source>
        <dbReference type="SAM" id="SignalP"/>
    </source>
</evidence>
<evidence type="ECO:0000313" key="3">
    <source>
        <dbReference type="Proteomes" id="UP000648239"/>
    </source>
</evidence>
<proteinExistence type="predicted"/>
<name>A0A8J6Y3H2_9BACT</name>
<reference evidence="2 3" key="1">
    <citation type="submission" date="2020-08" db="EMBL/GenBank/DDBJ databases">
        <title>Acidobacteriota in marine sediments use diverse sulfur dissimilation pathways.</title>
        <authorList>
            <person name="Wasmund K."/>
        </authorList>
    </citation>
    <scope>NUCLEOTIDE SEQUENCE [LARGE SCALE GENOMIC DNA]</scope>
    <source>
        <strain evidence="2">MAG AM4</strain>
    </source>
</reference>